<keyword evidence="4 6" id="KW-1133">Transmembrane helix</keyword>
<evidence type="ECO:0000256" key="3">
    <source>
        <dbReference type="ARBA" id="ARBA00022692"/>
    </source>
</evidence>
<accession>A0A2D0IRU2</accession>
<reference evidence="8 9" key="1">
    <citation type="journal article" date="2017" name="Nat. Microbiol.">
        <title>Natural product diversity associated with the nematode symbionts Photorhabdus and Xenorhabdus.</title>
        <authorList>
            <person name="Tobias N.J."/>
            <person name="Wolff H."/>
            <person name="Djahanschiri B."/>
            <person name="Grundmann F."/>
            <person name="Kronenwerth M."/>
            <person name="Shi Y.M."/>
            <person name="Simonyi S."/>
            <person name="Grun P."/>
            <person name="Shapiro-Ilan D."/>
            <person name="Pidot S.J."/>
            <person name="Stinear T.P."/>
            <person name="Ebersberger I."/>
            <person name="Bode H.B."/>
        </authorList>
    </citation>
    <scope>NUCLEOTIDE SEQUENCE [LARGE SCALE GENOMIC DNA]</scope>
    <source>
        <strain evidence="8 9">DSM 16342</strain>
    </source>
</reference>
<dbReference type="InterPro" id="IPR036259">
    <property type="entry name" value="MFS_trans_sf"/>
</dbReference>
<dbReference type="RefSeq" id="WP_099136997.1">
    <property type="nucleotide sequence ID" value="NZ_CAWNNJ010000091.1"/>
</dbReference>
<feature type="transmembrane region" description="Helical" evidence="6">
    <location>
        <begin position="40"/>
        <end position="60"/>
    </location>
</feature>
<dbReference type="EMBL" id="NIBS01000024">
    <property type="protein sequence ID" value="PHM24559.1"/>
    <property type="molecule type" value="Genomic_DNA"/>
</dbReference>
<keyword evidence="5 6" id="KW-0472">Membrane</keyword>
<dbReference type="GO" id="GO:0022857">
    <property type="term" value="F:transmembrane transporter activity"/>
    <property type="evidence" value="ECO:0007669"/>
    <property type="project" value="InterPro"/>
</dbReference>
<evidence type="ECO:0000256" key="5">
    <source>
        <dbReference type="ARBA" id="ARBA00023136"/>
    </source>
</evidence>
<gene>
    <name evidence="8" type="ORF">Xbud_03267</name>
</gene>
<name>A0A2D0IRU2_XENBU</name>
<evidence type="ECO:0000313" key="8">
    <source>
        <dbReference type="EMBL" id="PHM24559.1"/>
    </source>
</evidence>
<feature type="transmembrane region" description="Helical" evidence="6">
    <location>
        <begin position="97"/>
        <end position="119"/>
    </location>
</feature>
<dbReference type="GO" id="GO:0005886">
    <property type="term" value="C:plasma membrane"/>
    <property type="evidence" value="ECO:0007669"/>
    <property type="project" value="UniProtKB-SubCell"/>
</dbReference>
<sequence>MRKSGLVVIFCLCYFVVNFNISFIYPMLPFLQQHFSASEQHITLLLGAFPFIAFFCNLLYGPFIDKYGKKKFILIGATGCILSCIGSIFSTNIQELIIFRILIGFFVPMMGATIFPLIMEFYDGEKRLFVTGIVQGSASLAQLVALPLGILSGDNITWYFPFILLVVMLIISVTLMLLLLGVEKPTTTQHINLKSFLAKYISLLRNQLVLNYLLLYALFGLSVFVVFGMYAYWLSYTGTGSSYQIAILFMFSGITGLIASTLISHVNKIFPTTRSLIILLLSIAMISVILIPVFAEYIVLQTLLFSIFSWIRSSINPLIFFDIYKQVDDTERSTLNGLMNASFQLATAIGGMISTFCLFYTPSFWLNSVVFCGFTVLCLLLILKNTYKITNKVTL</sequence>
<feature type="transmembrane region" description="Helical" evidence="6">
    <location>
        <begin position="301"/>
        <end position="323"/>
    </location>
</feature>
<dbReference type="InterPro" id="IPR050189">
    <property type="entry name" value="MFS_Efflux_Transporters"/>
</dbReference>
<comment type="subcellular location">
    <subcellularLocation>
        <location evidence="1">Cell membrane</location>
        <topology evidence="1">Multi-pass membrane protein</topology>
    </subcellularLocation>
</comment>
<feature type="transmembrane region" description="Helical" evidence="6">
    <location>
        <begin position="72"/>
        <end position="91"/>
    </location>
</feature>
<evidence type="ECO:0000259" key="7">
    <source>
        <dbReference type="PROSITE" id="PS50850"/>
    </source>
</evidence>
<evidence type="ECO:0000256" key="2">
    <source>
        <dbReference type="ARBA" id="ARBA00022475"/>
    </source>
</evidence>
<feature type="transmembrane region" description="Helical" evidence="6">
    <location>
        <begin position="276"/>
        <end position="295"/>
    </location>
</feature>
<organism evidence="8 9">
    <name type="scientific">Xenorhabdus budapestensis</name>
    <dbReference type="NCBI Taxonomy" id="290110"/>
    <lineage>
        <taxon>Bacteria</taxon>
        <taxon>Pseudomonadati</taxon>
        <taxon>Pseudomonadota</taxon>
        <taxon>Gammaproteobacteria</taxon>
        <taxon>Enterobacterales</taxon>
        <taxon>Morganellaceae</taxon>
        <taxon>Xenorhabdus</taxon>
    </lineage>
</organism>
<dbReference type="OrthoDB" id="9814303at2"/>
<evidence type="ECO:0000256" key="4">
    <source>
        <dbReference type="ARBA" id="ARBA00022989"/>
    </source>
</evidence>
<feature type="transmembrane region" description="Helical" evidence="6">
    <location>
        <begin position="335"/>
        <end position="358"/>
    </location>
</feature>
<keyword evidence="3 6" id="KW-0812">Transmembrane</keyword>
<feature type="transmembrane region" description="Helical" evidence="6">
    <location>
        <begin position="128"/>
        <end position="150"/>
    </location>
</feature>
<feature type="transmembrane region" description="Helical" evidence="6">
    <location>
        <begin position="156"/>
        <end position="180"/>
    </location>
</feature>
<evidence type="ECO:0000313" key="9">
    <source>
        <dbReference type="Proteomes" id="UP000225833"/>
    </source>
</evidence>
<evidence type="ECO:0000256" key="1">
    <source>
        <dbReference type="ARBA" id="ARBA00004651"/>
    </source>
</evidence>
<dbReference type="PANTHER" id="PTHR43124:SF3">
    <property type="entry name" value="CHLORAMPHENICOL EFFLUX PUMP RV0191"/>
    <property type="match status" value="1"/>
</dbReference>
<feature type="transmembrane region" description="Helical" evidence="6">
    <location>
        <begin position="245"/>
        <end position="264"/>
    </location>
</feature>
<protein>
    <recommendedName>
        <fullName evidence="7">Major facilitator superfamily (MFS) profile domain-containing protein</fullName>
    </recommendedName>
</protein>
<dbReference type="AlphaFoldDB" id="A0A2D0IRU2"/>
<feature type="transmembrane region" description="Helical" evidence="6">
    <location>
        <begin position="364"/>
        <end position="383"/>
    </location>
</feature>
<feature type="domain" description="Major facilitator superfamily (MFS) profile" evidence="7">
    <location>
        <begin position="6"/>
        <end position="386"/>
    </location>
</feature>
<dbReference type="InterPro" id="IPR020846">
    <property type="entry name" value="MFS_dom"/>
</dbReference>
<dbReference type="Proteomes" id="UP000225833">
    <property type="component" value="Unassembled WGS sequence"/>
</dbReference>
<dbReference type="InterPro" id="IPR011701">
    <property type="entry name" value="MFS"/>
</dbReference>
<dbReference type="SUPFAM" id="SSF103473">
    <property type="entry name" value="MFS general substrate transporter"/>
    <property type="match status" value="1"/>
</dbReference>
<dbReference type="PANTHER" id="PTHR43124">
    <property type="entry name" value="PURINE EFFLUX PUMP PBUE"/>
    <property type="match status" value="1"/>
</dbReference>
<evidence type="ECO:0000256" key="6">
    <source>
        <dbReference type="SAM" id="Phobius"/>
    </source>
</evidence>
<proteinExistence type="predicted"/>
<keyword evidence="2" id="KW-1003">Cell membrane</keyword>
<feature type="transmembrane region" description="Helical" evidence="6">
    <location>
        <begin position="7"/>
        <end position="28"/>
    </location>
</feature>
<dbReference type="Gene3D" id="1.20.1250.20">
    <property type="entry name" value="MFS general substrate transporter like domains"/>
    <property type="match status" value="1"/>
</dbReference>
<dbReference type="Pfam" id="PF07690">
    <property type="entry name" value="MFS_1"/>
    <property type="match status" value="1"/>
</dbReference>
<comment type="caution">
    <text evidence="8">The sequence shown here is derived from an EMBL/GenBank/DDBJ whole genome shotgun (WGS) entry which is preliminary data.</text>
</comment>
<dbReference type="PROSITE" id="PS50850">
    <property type="entry name" value="MFS"/>
    <property type="match status" value="1"/>
</dbReference>
<feature type="transmembrane region" description="Helical" evidence="6">
    <location>
        <begin position="209"/>
        <end position="233"/>
    </location>
</feature>